<gene>
    <name evidence="15" type="primary">LOC108013198</name>
</gene>
<evidence type="ECO:0000256" key="10">
    <source>
        <dbReference type="ARBA" id="ARBA00023134"/>
    </source>
</evidence>
<name>A0AB39ZHV6_DROSZ</name>
<comment type="cofactor">
    <cofactor evidence="2">
        <name>Mg(2+)</name>
        <dbReference type="ChEBI" id="CHEBI:18420"/>
    </cofactor>
</comment>
<evidence type="ECO:0000259" key="13">
    <source>
        <dbReference type="Pfam" id="PF20266"/>
    </source>
</evidence>
<keyword evidence="11" id="KW-0464">Manganese</keyword>
<evidence type="ECO:0000313" key="15">
    <source>
        <dbReference type="RefSeq" id="XP_016934396.2"/>
    </source>
</evidence>
<dbReference type="Pfam" id="PF20266">
    <property type="entry name" value="Mab-21_C"/>
    <property type="match status" value="1"/>
</dbReference>
<dbReference type="Gene3D" id="3.30.460.90">
    <property type="match status" value="1"/>
</dbReference>
<dbReference type="PANTHER" id="PTHR10656:SF42">
    <property type="entry name" value="CYCLIC GMP-AMP SYNTHASE-LIKE PROTEIN-RELATED"/>
    <property type="match status" value="1"/>
</dbReference>
<feature type="domain" description="Mab-21-like nucleotidyltransferase" evidence="12">
    <location>
        <begin position="74"/>
        <end position="197"/>
    </location>
</feature>
<organism evidence="14 15">
    <name type="scientific">Drosophila suzukii</name>
    <name type="common">Spotted-wing drosophila fruit fly</name>
    <dbReference type="NCBI Taxonomy" id="28584"/>
    <lineage>
        <taxon>Eukaryota</taxon>
        <taxon>Metazoa</taxon>
        <taxon>Ecdysozoa</taxon>
        <taxon>Arthropoda</taxon>
        <taxon>Hexapoda</taxon>
        <taxon>Insecta</taxon>
        <taxon>Pterygota</taxon>
        <taxon>Neoptera</taxon>
        <taxon>Endopterygota</taxon>
        <taxon>Diptera</taxon>
        <taxon>Brachycera</taxon>
        <taxon>Muscomorpha</taxon>
        <taxon>Ephydroidea</taxon>
        <taxon>Drosophilidae</taxon>
        <taxon>Drosophila</taxon>
        <taxon>Sophophora</taxon>
    </lineage>
</organism>
<dbReference type="SMART" id="SM01265">
    <property type="entry name" value="Mab-21"/>
    <property type="match status" value="1"/>
</dbReference>
<dbReference type="GO" id="GO:0016779">
    <property type="term" value="F:nucleotidyltransferase activity"/>
    <property type="evidence" value="ECO:0007669"/>
    <property type="project" value="UniProtKB-KW"/>
</dbReference>
<dbReference type="GeneID" id="108013198"/>
<evidence type="ECO:0000256" key="5">
    <source>
        <dbReference type="ARBA" id="ARBA00022695"/>
    </source>
</evidence>
<evidence type="ECO:0000256" key="6">
    <source>
        <dbReference type="ARBA" id="ARBA00022723"/>
    </source>
</evidence>
<evidence type="ECO:0000256" key="7">
    <source>
        <dbReference type="ARBA" id="ARBA00022741"/>
    </source>
</evidence>
<dbReference type="Pfam" id="PF03281">
    <property type="entry name" value="Mab-21"/>
    <property type="match status" value="1"/>
</dbReference>
<accession>A0AB39ZHV6</accession>
<dbReference type="InterPro" id="IPR046903">
    <property type="entry name" value="Mab-21-like_nuc_Trfase"/>
</dbReference>
<proteinExistence type="inferred from homology"/>
<reference evidence="15" key="1">
    <citation type="submission" date="2025-08" db="UniProtKB">
        <authorList>
            <consortium name="RefSeq"/>
        </authorList>
    </citation>
    <scope>IDENTIFICATION</scope>
</reference>
<dbReference type="PANTHER" id="PTHR10656">
    <property type="entry name" value="CELL FATE DETERMINING PROTEIN MAB21-RELATED"/>
    <property type="match status" value="1"/>
</dbReference>
<dbReference type="Gene3D" id="1.10.1410.40">
    <property type="match status" value="1"/>
</dbReference>
<keyword evidence="10" id="KW-0342">GTP-binding</keyword>
<keyword evidence="6" id="KW-0479">Metal-binding</keyword>
<evidence type="ECO:0000256" key="1">
    <source>
        <dbReference type="ARBA" id="ARBA00001936"/>
    </source>
</evidence>
<dbReference type="GO" id="GO:0046872">
    <property type="term" value="F:metal ion binding"/>
    <property type="evidence" value="ECO:0007669"/>
    <property type="project" value="UniProtKB-KW"/>
</dbReference>
<dbReference type="InterPro" id="IPR024810">
    <property type="entry name" value="MAB21L/cGLR"/>
</dbReference>
<keyword evidence="8" id="KW-0067">ATP-binding</keyword>
<keyword evidence="14" id="KW-1185">Reference proteome</keyword>
<dbReference type="AlphaFoldDB" id="A0AB39ZHV6"/>
<evidence type="ECO:0000256" key="9">
    <source>
        <dbReference type="ARBA" id="ARBA00022842"/>
    </source>
</evidence>
<dbReference type="Proteomes" id="UP001652628">
    <property type="component" value="Chromosome 3"/>
</dbReference>
<dbReference type="InterPro" id="IPR046906">
    <property type="entry name" value="Mab-21_HhH/H2TH-like"/>
</dbReference>
<dbReference type="GO" id="GO:0005525">
    <property type="term" value="F:GTP binding"/>
    <property type="evidence" value="ECO:0007669"/>
    <property type="project" value="UniProtKB-KW"/>
</dbReference>
<evidence type="ECO:0000256" key="8">
    <source>
        <dbReference type="ARBA" id="ARBA00022840"/>
    </source>
</evidence>
<keyword evidence="5" id="KW-0548">Nucleotidyltransferase</keyword>
<evidence type="ECO:0000313" key="14">
    <source>
        <dbReference type="Proteomes" id="UP001652628"/>
    </source>
</evidence>
<keyword evidence="7" id="KW-0547">Nucleotide-binding</keyword>
<dbReference type="RefSeq" id="XP_016934396.2">
    <property type="nucleotide sequence ID" value="XM_017078907.4"/>
</dbReference>
<evidence type="ECO:0000259" key="12">
    <source>
        <dbReference type="Pfam" id="PF03281"/>
    </source>
</evidence>
<feature type="domain" description="Mab-21-like HhH/H2TH-like" evidence="13">
    <location>
        <begin position="242"/>
        <end position="326"/>
    </location>
</feature>
<keyword evidence="4" id="KW-0808">Transferase</keyword>
<evidence type="ECO:0000256" key="3">
    <source>
        <dbReference type="ARBA" id="ARBA00008307"/>
    </source>
</evidence>
<dbReference type="GO" id="GO:0005524">
    <property type="term" value="F:ATP binding"/>
    <property type="evidence" value="ECO:0007669"/>
    <property type="project" value="UniProtKB-KW"/>
</dbReference>
<comment type="cofactor">
    <cofactor evidence="1">
        <name>Mn(2+)</name>
        <dbReference type="ChEBI" id="CHEBI:29035"/>
    </cofactor>
</comment>
<evidence type="ECO:0000256" key="11">
    <source>
        <dbReference type="ARBA" id="ARBA00023211"/>
    </source>
</evidence>
<sequence length="357" mass="41220">MLLPRSYHISAGRGKMSFATHMQTILEKLLIPDKQRAEYTKDAEEIQNYVIDELKRVDDTFADVFDRLSLGGSYLDRVKINVPDEFDMHMILEFPLSITPKPIDSGFIYLEAGSVVTQPQRVNRAKLQDWLRDAFHKVFRSKPTLTTTGGRVYKLSYTLEGYGCAHTILATSGSRSISFDLVPAIEFTGWQWPLNTPPVSAEVLKNCPWFAIPQKMKGKSKTTFMVCAPHLEREMMKDSQNLKNVLRLMKGLRDAHARQLPHLSSYMLKTVLLHRIETVDWEKDLGILLVEMWSHLVDHLRAGRLEFFLDKDLNVFKRMNQGEIRKCLLYSENLLQKLRFAQVNASYMHLAQLFLIN</sequence>
<comment type="similarity">
    <text evidence="3">Belongs to the mab-21 family.</text>
</comment>
<protein>
    <submittedName>
        <fullName evidence="15">Cyclic GMP-AMP synthase-like protein</fullName>
    </submittedName>
</protein>
<evidence type="ECO:0000256" key="4">
    <source>
        <dbReference type="ARBA" id="ARBA00022679"/>
    </source>
</evidence>
<evidence type="ECO:0000256" key="2">
    <source>
        <dbReference type="ARBA" id="ARBA00001946"/>
    </source>
</evidence>
<keyword evidence="9" id="KW-0460">Magnesium</keyword>